<keyword evidence="2" id="KW-1185">Reference proteome</keyword>
<reference evidence="2" key="1">
    <citation type="journal article" date="2022" name="New Phytol.">
        <title>Phylogenomic structure and speciation in an emerging model: the Sphagnum magellanicum complex (Bryophyta).</title>
        <authorList>
            <person name="Shaw A.J."/>
            <person name="Piatkowski B."/>
            <person name="Duffy A.M."/>
            <person name="Aguero B."/>
            <person name="Imwattana K."/>
            <person name="Nieto-Lugilde M."/>
            <person name="Healey A."/>
            <person name="Weston D.J."/>
            <person name="Patel M.N."/>
            <person name="Schmutz J."/>
            <person name="Grimwood J."/>
            <person name="Yavitt J.B."/>
            <person name="Hassel K."/>
            <person name="Stenoien H.K."/>
            <person name="Flatberg K.I."/>
            <person name="Bickford C.P."/>
            <person name="Hicks K.A."/>
        </authorList>
    </citation>
    <scope>NUCLEOTIDE SEQUENCE [LARGE SCALE GENOMIC DNA]</scope>
</reference>
<protein>
    <submittedName>
        <fullName evidence="1">Uncharacterized protein</fullName>
    </submittedName>
</protein>
<organism evidence="1 2">
    <name type="scientific">Sphagnum magellanicum</name>
    <dbReference type="NCBI Taxonomy" id="128215"/>
    <lineage>
        <taxon>Eukaryota</taxon>
        <taxon>Viridiplantae</taxon>
        <taxon>Streptophyta</taxon>
        <taxon>Embryophyta</taxon>
        <taxon>Bryophyta</taxon>
        <taxon>Sphagnophytina</taxon>
        <taxon>Sphagnopsida</taxon>
        <taxon>Sphagnales</taxon>
        <taxon>Sphagnaceae</taxon>
        <taxon>Sphagnum</taxon>
    </lineage>
</organism>
<evidence type="ECO:0000313" key="2">
    <source>
        <dbReference type="Proteomes" id="UP000828922"/>
    </source>
</evidence>
<proteinExistence type="predicted"/>
<evidence type="ECO:0000313" key="1">
    <source>
        <dbReference type="EMBL" id="KAH9556204.1"/>
    </source>
</evidence>
<dbReference type="Proteomes" id="UP000828922">
    <property type="component" value="Linkage Group LG07"/>
</dbReference>
<name>A0ACB8HJ12_9BRYO</name>
<gene>
    <name evidence="1" type="ORF">CY35_07G014000</name>
</gene>
<sequence>MTLQYSLTDAWCSDSFKKMSKKAFTFNNGRLGANSAISRIDKFMVSQDLDSRGGRIESAITIRKFSDHSPLIISIWGQATGTDESARYFDTSLLEEEKNKAALFQAWAGNSLTPPSDQGWAYWIEATIKRVNDLQQPPGEGKKTPERCHNQISHLKDQAGKSSVAGRSDQ</sequence>
<dbReference type="EMBL" id="CM038913">
    <property type="protein sequence ID" value="KAH9556204.1"/>
    <property type="molecule type" value="Genomic_DNA"/>
</dbReference>
<accession>A0ACB8HJ12</accession>
<comment type="caution">
    <text evidence="1">The sequence shown here is derived from an EMBL/GenBank/DDBJ whole genome shotgun (WGS) entry which is preliminary data.</text>
</comment>